<evidence type="ECO:0000259" key="2">
    <source>
        <dbReference type="PROSITE" id="PS51746"/>
    </source>
</evidence>
<feature type="compositionally biased region" description="Polar residues" evidence="1">
    <location>
        <begin position="436"/>
        <end position="447"/>
    </location>
</feature>
<dbReference type="GeneID" id="100370658"/>
<feature type="region of interest" description="Disordered" evidence="1">
    <location>
        <begin position="435"/>
        <end position="491"/>
    </location>
</feature>
<proteinExistence type="predicted"/>
<keyword evidence="3" id="KW-1185">Reference proteome</keyword>
<dbReference type="PROSITE" id="PS51746">
    <property type="entry name" value="PPM_2"/>
    <property type="match status" value="1"/>
</dbReference>
<feature type="domain" description="PPM-type phosphatase" evidence="2">
    <location>
        <begin position="35"/>
        <end position="374"/>
    </location>
</feature>
<name>A0ABM0GQL6_SACKO</name>
<evidence type="ECO:0000313" key="4">
    <source>
        <dbReference type="RefSeq" id="XP_002735144.1"/>
    </source>
</evidence>
<sequence length="537" mass="59534">MSSHGLTTANRAPRVGLQSQSLSWTDDLPVCRLSGVGFSTNQIYREDGGRLEEHEFEDHCFHFRAEDDVYLYGVFDGHDGGRVSHFASQRMPAELLLGQLNNETDDGVIKRILQQAFNSVEKGFFQSIDEALAEKTNLKLMIPEGISDYEFCQKYPEAVTKLQHLETEISGGTTAIVTLIVNNKLYVANVGDSRALLVKAGQEGHFIVQQLSVDHNIDNEDELLRLSQLGLDTEKIRQEGRKLGSHETTRSIGDYSVKGGYKDFDILSVAHSEPVIGDPEIIGGLPIDESCRFLLLFTNGLYKSLEEATDAKNVNYDIANMVATEFAVQSTLNGVAQAIVDKVVRLHHDTYMSDYENSKNCQRRDDITLIVRNFNMPLGMQSPTQGGQYNPVAVPYTTGGTLTSLVIPMPNMQSSTPLNSSKSHTSLDMQPLHIETNISSPESTTPTRGVLPWGTNATPPTPLDESSPHRSRSNTQTSSSDTQNSDDGERFLFQRLQPPQTGTNQPDEDGRIDAYVDFTDFYRLYNAARENAGSKIQ</sequence>
<dbReference type="PANTHER" id="PTHR13832">
    <property type="entry name" value="PROTEIN PHOSPHATASE 2C"/>
    <property type="match status" value="1"/>
</dbReference>
<evidence type="ECO:0000256" key="1">
    <source>
        <dbReference type="SAM" id="MobiDB-lite"/>
    </source>
</evidence>
<dbReference type="Proteomes" id="UP000694865">
    <property type="component" value="Unplaced"/>
</dbReference>
<dbReference type="Gene3D" id="3.60.40.10">
    <property type="entry name" value="PPM-type phosphatase domain"/>
    <property type="match status" value="1"/>
</dbReference>
<dbReference type="InterPro" id="IPR036457">
    <property type="entry name" value="PPM-type-like_dom_sf"/>
</dbReference>
<dbReference type="Pfam" id="PF00481">
    <property type="entry name" value="PP2C"/>
    <property type="match status" value="1"/>
</dbReference>
<evidence type="ECO:0000313" key="3">
    <source>
        <dbReference type="Proteomes" id="UP000694865"/>
    </source>
</evidence>
<dbReference type="RefSeq" id="XP_002735144.1">
    <property type="nucleotide sequence ID" value="XM_002735098.2"/>
</dbReference>
<dbReference type="CDD" id="cd00143">
    <property type="entry name" value="PP2Cc"/>
    <property type="match status" value="1"/>
</dbReference>
<dbReference type="InterPro" id="IPR015655">
    <property type="entry name" value="PP2C"/>
</dbReference>
<protein>
    <submittedName>
        <fullName evidence="4">TGF-beta-activated kinase 1 and MAP3K7-binding protein 1-like</fullName>
    </submittedName>
</protein>
<dbReference type="PANTHER" id="PTHR13832:SF533">
    <property type="entry name" value="TGF-BETA-ACTIVATED KINASE 1 AND MAP3K7-BINDING PROTEIN 1"/>
    <property type="match status" value="1"/>
</dbReference>
<dbReference type="InterPro" id="IPR001932">
    <property type="entry name" value="PPM-type_phosphatase-like_dom"/>
</dbReference>
<feature type="compositionally biased region" description="Low complexity" evidence="1">
    <location>
        <begin position="473"/>
        <end position="485"/>
    </location>
</feature>
<dbReference type="SMART" id="SM00332">
    <property type="entry name" value="PP2Cc"/>
    <property type="match status" value="1"/>
</dbReference>
<reference evidence="4" key="1">
    <citation type="submission" date="2025-08" db="UniProtKB">
        <authorList>
            <consortium name="RefSeq"/>
        </authorList>
    </citation>
    <scope>IDENTIFICATION</scope>
    <source>
        <tissue evidence="4">Testes</tissue>
    </source>
</reference>
<dbReference type="SUPFAM" id="SSF81606">
    <property type="entry name" value="PP2C-like"/>
    <property type="match status" value="1"/>
</dbReference>
<accession>A0ABM0GQL6</accession>
<gene>
    <name evidence="4" type="primary">LOC100370658</name>
</gene>
<organism evidence="3 4">
    <name type="scientific">Saccoglossus kowalevskii</name>
    <name type="common">Acorn worm</name>
    <dbReference type="NCBI Taxonomy" id="10224"/>
    <lineage>
        <taxon>Eukaryota</taxon>
        <taxon>Metazoa</taxon>
        <taxon>Hemichordata</taxon>
        <taxon>Enteropneusta</taxon>
        <taxon>Harrimaniidae</taxon>
        <taxon>Saccoglossus</taxon>
    </lineage>
</organism>